<evidence type="ECO:0000313" key="1">
    <source>
        <dbReference type="EMBL" id="PIC41075.1"/>
    </source>
</evidence>
<name>A0A2G5UNC2_9PELO</name>
<organism evidence="1 2">
    <name type="scientific">Caenorhabditis nigoni</name>
    <dbReference type="NCBI Taxonomy" id="1611254"/>
    <lineage>
        <taxon>Eukaryota</taxon>
        <taxon>Metazoa</taxon>
        <taxon>Ecdysozoa</taxon>
        <taxon>Nematoda</taxon>
        <taxon>Chromadorea</taxon>
        <taxon>Rhabditida</taxon>
        <taxon>Rhabditina</taxon>
        <taxon>Rhabditomorpha</taxon>
        <taxon>Rhabditoidea</taxon>
        <taxon>Rhabditidae</taxon>
        <taxon>Peloderinae</taxon>
        <taxon>Caenorhabditis</taxon>
    </lineage>
</organism>
<dbReference type="EMBL" id="PDUG01000003">
    <property type="protein sequence ID" value="PIC41075.1"/>
    <property type="molecule type" value="Genomic_DNA"/>
</dbReference>
<protein>
    <submittedName>
        <fullName evidence="1">Uncharacterized protein</fullName>
    </submittedName>
</protein>
<keyword evidence="2" id="KW-1185">Reference proteome</keyword>
<accession>A0A2G5UNC2</accession>
<reference evidence="2" key="1">
    <citation type="submission" date="2017-10" db="EMBL/GenBank/DDBJ databases">
        <title>Rapid genome shrinkage in a self-fertile nematode reveals novel sperm competition proteins.</title>
        <authorList>
            <person name="Yin D."/>
            <person name="Schwarz E.M."/>
            <person name="Thomas C.G."/>
            <person name="Felde R.L."/>
            <person name="Korf I.F."/>
            <person name="Cutter A.D."/>
            <person name="Schartner C.M."/>
            <person name="Ralston E.J."/>
            <person name="Meyer B.J."/>
            <person name="Haag E.S."/>
        </authorList>
    </citation>
    <scope>NUCLEOTIDE SEQUENCE [LARGE SCALE GENOMIC DNA]</scope>
    <source>
        <strain evidence="2">JU1422</strain>
    </source>
</reference>
<dbReference type="Proteomes" id="UP000230233">
    <property type="component" value="Chromosome III"/>
</dbReference>
<gene>
    <name evidence="1" type="primary">Cnig_chr_III.g8612</name>
    <name evidence="1" type="ORF">B9Z55_008612</name>
</gene>
<dbReference type="AlphaFoldDB" id="A0A2G5UNC2"/>
<sequence>MNESITLLKLFQSSFKCSKKVPSLLELSKNVQDFTVGDNQLEGAPLDEITEQVIEDMVREWQLSHFRN</sequence>
<proteinExistence type="predicted"/>
<evidence type="ECO:0000313" key="2">
    <source>
        <dbReference type="Proteomes" id="UP000230233"/>
    </source>
</evidence>
<comment type="caution">
    <text evidence="1">The sequence shown here is derived from an EMBL/GenBank/DDBJ whole genome shotgun (WGS) entry which is preliminary data.</text>
</comment>